<dbReference type="InterPro" id="IPR018712">
    <property type="entry name" value="Tle1-like_cat"/>
</dbReference>
<keyword evidence="3" id="KW-1185">Reference proteome</keyword>
<evidence type="ECO:0000313" key="3">
    <source>
        <dbReference type="Proteomes" id="UP000306985"/>
    </source>
</evidence>
<evidence type="ECO:0000313" key="2">
    <source>
        <dbReference type="EMBL" id="TKV60492.1"/>
    </source>
</evidence>
<comment type="caution">
    <text evidence="2">The sequence shown here is derived from an EMBL/GenBank/DDBJ whole genome shotgun (WGS) entry which is preliminary data.</text>
</comment>
<accession>A0A4U6QK61</accession>
<dbReference type="InterPro" id="IPR029058">
    <property type="entry name" value="AB_hydrolase_fold"/>
</dbReference>
<dbReference type="Proteomes" id="UP000306985">
    <property type="component" value="Unassembled WGS sequence"/>
</dbReference>
<reference evidence="2 3" key="1">
    <citation type="submission" date="2019-05" db="EMBL/GenBank/DDBJ databases">
        <title>Nakamurella sp. N5BH11, whole genome shotgun sequence.</title>
        <authorList>
            <person name="Tuo L."/>
        </authorList>
    </citation>
    <scope>NUCLEOTIDE SEQUENCE [LARGE SCALE GENOMIC DNA]</scope>
    <source>
        <strain evidence="2 3">N5BH11</strain>
    </source>
</reference>
<feature type="domain" description="T6SS Phospholipase effector Tle1-like catalytic" evidence="1">
    <location>
        <begin position="14"/>
        <end position="276"/>
    </location>
</feature>
<dbReference type="AlphaFoldDB" id="A0A4U6QK61"/>
<sequence>MTGAPPAIGNTVRKRLVVCCDGTWLTSDSLRVSNVEKFARCVKNEPDIDDAGEWVQIVHYVAGIGTATGGVGRLWSAAFGTGLLANLVSAYRFLALNYDPGDEIYIVGFSRGAYTARSLAGMIEQVGLLTPEAVVGNQLRRALILYRSRGVVRRRRTSTIATFRRRYCHPGVDIAFLGVFDTVGGLGVPFPSVVQRRYRFHDVSLGEAVLVARQALALDEGRYRFRPCLWEAPPGSPPISPDRVRQVWFRGDHSDIGGGHAETRLSNTTLRWMVAEAERVGLAFNPRLLDMSLQDTETVVPLRTLGRTYRLINAVVRWSTRLAGRRNDRFDGDRRVLEVRPRDVNVYLARSAQEFWTTDRRYRSVAANVQRWWAEFPDETSRALRIEVVPD</sequence>
<gene>
    <name evidence="2" type="ORF">FDO65_01935</name>
</gene>
<proteinExistence type="predicted"/>
<name>A0A4U6QK61_9ACTN</name>
<dbReference type="EMBL" id="SZZH01000001">
    <property type="protein sequence ID" value="TKV60492.1"/>
    <property type="molecule type" value="Genomic_DNA"/>
</dbReference>
<dbReference type="PANTHER" id="PTHR33840:SF1">
    <property type="entry name" value="TLE1 PHOSPHOLIPASE DOMAIN-CONTAINING PROTEIN"/>
    <property type="match status" value="1"/>
</dbReference>
<dbReference type="SUPFAM" id="SSF53474">
    <property type="entry name" value="alpha/beta-Hydrolases"/>
    <property type="match status" value="1"/>
</dbReference>
<organism evidence="2 3">
    <name type="scientific">Nakamurella flava</name>
    <dbReference type="NCBI Taxonomy" id="2576308"/>
    <lineage>
        <taxon>Bacteria</taxon>
        <taxon>Bacillati</taxon>
        <taxon>Actinomycetota</taxon>
        <taxon>Actinomycetes</taxon>
        <taxon>Nakamurellales</taxon>
        <taxon>Nakamurellaceae</taxon>
        <taxon>Nakamurella</taxon>
    </lineage>
</organism>
<dbReference type="PANTHER" id="PTHR33840">
    <property type="match status" value="1"/>
</dbReference>
<dbReference type="Pfam" id="PF09994">
    <property type="entry name" value="T6SS_Tle1-like_cat"/>
    <property type="match status" value="1"/>
</dbReference>
<protein>
    <submittedName>
        <fullName evidence="2">DUF2235 domain-containing protein</fullName>
    </submittedName>
</protein>
<dbReference type="OrthoDB" id="4378831at2"/>
<evidence type="ECO:0000259" key="1">
    <source>
        <dbReference type="Pfam" id="PF09994"/>
    </source>
</evidence>